<evidence type="ECO:0000313" key="12">
    <source>
        <dbReference type="Proteomes" id="UP000777482"/>
    </source>
</evidence>
<dbReference type="Proteomes" id="UP000777482">
    <property type="component" value="Unassembled WGS sequence"/>
</dbReference>
<keyword evidence="5" id="KW-0822">Tryptophan biosynthesis</keyword>
<comment type="catalytic activity">
    <reaction evidence="9">
        <text>(1S,2R)-1-C-(indol-3-yl)glycerol 3-phosphate + L-serine = D-glyceraldehyde 3-phosphate + L-tryptophan + H2O</text>
        <dbReference type="Rhea" id="RHEA:10532"/>
        <dbReference type="ChEBI" id="CHEBI:15377"/>
        <dbReference type="ChEBI" id="CHEBI:33384"/>
        <dbReference type="ChEBI" id="CHEBI:57912"/>
        <dbReference type="ChEBI" id="CHEBI:58866"/>
        <dbReference type="ChEBI" id="CHEBI:59776"/>
        <dbReference type="EC" id="4.2.1.20"/>
    </reaction>
</comment>
<dbReference type="Pfam" id="PF00291">
    <property type="entry name" value="PALP"/>
    <property type="match status" value="1"/>
</dbReference>
<dbReference type="InterPro" id="IPR001926">
    <property type="entry name" value="TrpB-like_PALP"/>
</dbReference>
<comment type="pathway">
    <text evidence="2">Amino-acid biosynthesis; L-tryptophan biosynthesis; L-tryptophan from chorismate: step 5/5.</text>
</comment>
<dbReference type="PANTHER" id="PTHR48077">
    <property type="entry name" value="TRYPTOPHAN SYNTHASE-RELATED"/>
    <property type="match status" value="1"/>
</dbReference>
<dbReference type="InterPro" id="IPR023026">
    <property type="entry name" value="Trp_synth_beta/beta-like"/>
</dbReference>
<comment type="caution">
    <text evidence="11">The sequence shown here is derived from an EMBL/GenBank/DDBJ whole genome shotgun (WGS) entry which is preliminary data.</text>
</comment>
<comment type="cofactor">
    <cofactor evidence="1">
        <name>pyridoxal 5'-phosphate</name>
        <dbReference type="ChEBI" id="CHEBI:597326"/>
    </cofactor>
</comment>
<dbReference type="InterPro" id="IPR036052">
    <property type="entry name" value="TrpB-like_PALP_sf"/>
</dbReference>
<accession>A0A9P7B2L2</accession>
<dbReference type="PANTHER" id="PTHR48077:SF3">
    <property type="entry name" value="TRYPTOPHAN SYNTHASE"/>
    <property type="match status" value="1"/>
</dbReference>
<proteinExistence type="predicted"/>
<dbReference type="EMBL" id="PUHQ01000104">
    <property type="protein sequence ID" value="KAG0656076.1"/>
    <property type="molecule type" value="Genomic_DNA"/>
</dbReference>
<dbReference type="AlphaFoldDB" id="A0A9P7B2L2"/>
<reference evidence="11 12" key="1">
    <citation type="submission" date="2020-11" db="EMBL/GenBank/DDBJ databases">
        <title>Kefir isolates.</title>
        <authorList>
            <person name="Marcisauskas S."/>
            <person name="Kim Y."/>
            <person name="Blasche S."/>
        </authorList>
    </citation>
    <scope>NUCLEOTIDE SEQUENCE [LARGE SCALE GENOMIC DNA]</scope>
    <source>
        <strain evidence="11 12">KR</strain>
    </source>
</reference>
<evidence type="ECO:0000256" key="1">
    <source>
        <dbReference type="ARBA" id="ARBA00001933"/>
    </source>
</evidence>
<dbReference type="Gene3D" id="3.40.50.1100">
    <property type="match status" value="1"/>
</dbReference>
<evidence type="ECO:0000256" key="8">
    <source>
        <dbReference type="ARBA" id="ARBA00023239"/>
    </source>
</evidence>
<feature type="non-terminal residue" evidence="11">
    <location>
        <position position="1"/>
    </location>
</feature>
<evidence type="ECO:0000256" key="5">
    <source>
        <dbReference type="ARBA" id="ARBA00022822"/>
    </source>
</evidence>
<dbReference type="SUPFAM" id="SSF53686">
    <property type="entry name" value="Tryptophan synthase beta subunit-like PLP-dependent enzymes"/>
    <property type="match status" value="1"/>
</dbReference>
<keyword evidence="4" id="KW-0028">Amino-acid biosynthesis</keyword>
<evidence type="ECO:0000259" key="10">
    <source>
        <dbReference type="Pfam" id="PF00291"/>
    </source>
</evidence>
<keyword evidence="12" id="KW-1185">Reference proteome</keyword>
<dbReference type="GO" id="GO:0004834">
    <property type="term" value="F:tryptophan synthase activity"/>
    <property type="evidence" value="ECO:0007669"/>
    <property type="project" value="UniProtKB-EC"/>
</dbReference>
<evidence type="ECO:0000313" key="11">
    <source>
        <dbReference type="EMBL" id="KAG0656076.1"/>
    </source>
</evidence>
<keyword evidence="6" id="KW-0663">Pyridoxal phosphate</keyword>
<evidence type="ECO:0000256" key="2">
    <source>
        <dbReference type="ARBA" id="ARBA00004733"/>
    </source>
</evidence>
<protein>
    <recommendedName>
        <fullName evidence="3">tryptophan synthase</fullName>
        <ecNumber evidence="3">4.2.1.20</ecNumber>
    </recommendedName>
</protein>
<evidence type="ECO:0000256" key="7">
    <source>
        <dbReference type="ARBA" id="ARBA00023141"/>
    </source>
</evidence>
<feature type="domain" description="Tryptophan synthase beta chain-like PALP" evidence="10">
    <location>
        <begin position="5"/>
        <end position="164"/>
    </location>
</feature>
<keyword evidence="7" id="KW-0057">Aromatic amino acid biosynthesis</keyword>
<keyword evidence="8" id="KW-0456">Lyase</keyword>
<gene>
    <name evidence="11" type="primary">TRP5_1</name>
    <name evidence="11" type="ORF">C6P46_000444</name>
</gene>
<evidence type="ECO:0000256" key="6">
    <source>
        <dbReference type="ARBA" id="ARBA00022898"/>
    </source>
</evidence>
<organism evidence="11 12">
    <name type="scientific">Rhodotorula mucilaginosa</name>
    <name type="common">Yeast</name>
    <name type="synonym">Rhodotorula rubra</name>
    <dbReference type="NCBI Taxonomy" id="5537"/>
    <lineage>
        <taxon>Eukaryota</taxon>
        <taxon>Fungi</taxon>
        <taxon>Dikarya</taxon>
        <taxon>Basidiomycota</taxon>
        <taxon>Pucciniomycotina</taxon>
        <taxon>Microbotryomycetes</taxon>
        <taxon>Sporidiobolales</taxon>
        <taxon>Sporidiobolaceae</taxon>
        <taxon>Rhodotorula</taxon>
    </lineage>
</organism>
<dbReference type="GO" id="GO:0005737">
    <property type="term" value="C:cytoplasm"/>
    <property type="evidence" value="ECO:0007669"/>
    <property type="project" value="TreeGrafter"/>
</dbReference>
<evidence type="ECO:0000256" key="3">
    <source>
        <dbReference type="ARBA" id="ARBA00012043"/>
    </source>
</evidence>
<evidence type="ECO:0000256" key="9">
    <source>
        <dbReference type="ARBA" id="ARBA00049047"/>
    </source>
</evidence>
<dbReference type="FunFam" id="3.40.50.1100:FF:000004">
    <property type="entry name" value="Tryptophan synthase beta chain"/>
    <property type="match status" value="1"/>
</dbReference>
<sequence>EQMQAATGKLPDAVVACVGGGSNAIGTFHPFVEDKSVRIIGVEAAGEGIDTDFHSATISKGTKGVFHGVRTYILQTKVGQIMGTHSISAGLDYPGVGPEHAWLHETKRGEYISATDEQALRGFRACTQLEGIIPALETSHAVWGTMELAKTLPKDANIVMTLSGRGDKDVQEICDILPKKWADRLDWHIDATANDVKH</sequence>
<name>A0A9P7B2L2_RHOMI</name>
<evidence type="ECO:0000256" key="4">
    <source>
        <dbReference type="ARBA" id="ARBA00022605"/>
    </source>
</evidence>
<dbReference type="EC" id="4.2.1.20" evidence="3"/>
<dbReference type="OrthoDB" id="10050244at2759"/>